<reference evidence="2" key="1">
    <citation type="journal article" date="2019" name="bioRxiv">
        <title>The Genome of the Zebra Mussel, Dreissena polymorpha: A Resource for Invasive Species Research.</title>
        <authorList>
            <person name="McCartney M.A."/>
            <person name="Auch B."/>
            <person name="Kono T."/>
            <person name="Mallez S."/>
            <person name="Zhang Y."/>
            <person name="Obille A."/>
            <person name="Becker A."/>
            <person name="Abrahante J.E."/>
            <person name="Garbe J."/>
            <person name="Badalamenti J.P."/>
            <person name="Herman A."/>
            <person name="Mangelson H."/>
            <person name="Liachko I."/>
            <person name="Sullivan S."/>
            <person name="Sone E.D."/>
            <person name="Koren S."/>
            <person name="Silverstein K.A.T."/>
            <person name="Beckman K.B."/>
            <person name="Gohl D.M."/>
        </authorList>
    </citation>
    <scope>NUCLEOTIDE SEQUENCE</scope>
    <source>
        <strain evidence="2">Duluth1</strain>
        <tissue evidence="2">Whole animal</tissue>
    </source>
</reference>
<dbReference type="Proteomes" id="UP000828390">
    <property type="component" value="Unassembled WGS sequence"/>
</dbReference>
<reference evidence="2" key="2">
    <citation type="submission" date="2020-11" db="EMBL/GenBank/DDBJ databases">
        <authorList>
            <person name="McCartney M.A."/>
            <person name="Auch B."/>
            <person name="Kono T."/>
            <person name="Mallez S."/>
            <person name="Becker A."/>
            <person name="Gohl D.M."/>
            <person name="Silverstein K.A.T."/>
            <person name="Koren S."/>
            <person name="Bechman K.B."/>
            <person name="Herman A."/>
            <person name="Abrahante J.E."/>
            <person name="Garbe J."/>
        </authorList>
    </citation>
    <scope>NUCLEOTIDE SEQUENCE</scope>
    <source>
        <strain evidence="2">Duluth1</strain>
        <tissue evidence="2">Whole animal</tissue>
    </source>
</reference>
<dbReference type="AlphaFoldDB" id="A0A9D4KZA9"/>
<name>A0A9D4KZA9_DREPO</name>
<keyword evidence="3" id="KW-1185">Reference proteome</keyword>
<evidence type="ECO:0000256" key="1">
    <source>
        <dbReference type="SAM" id="MobiDB-lite"/>
    </source>
</evidence>
<evidence type="ECO:0000313" key="3">
    <source>
        <dbReference type="Proteomes" id="UP000828390"/>
    </source>
</evidence>
<evidence type="ECO:0000313" key="2">
    <source>
        <dbReference type="EMBL" id="KAH3848918.1"/>
    </source>
</evidence>
<feature type="region of interest" description="Disordered" evidence="1">
    <location>
        <begin position="1"/>
        <end position="23"/>
    </location>
</feature>
<accession>A0A9D4KZA9</accession>
<gene>
    <name evidence="2" type="ORF">DPMN_091303</name>
</gene>
<sequence length="54" mass="5627">MPAPRPSKKATSGSSGAYFMPTVTRSRSGAGPIGTMPAHAVQQHVPSLMYRGIV</sequence>
<organism evidence="2 3">
    <name type="scientific">Dreissena polymorpha</name>
    <name type="common">Zebra mussel</name>
    <name type="synonym">Mytilus polymorpha</name>
    <dbReference type="NCBI Taxonomy" id="45954"/>
    <lineage>
        <taxon>Eukaryota</taxon>
        <taxon>Metazoa</taxon>
        <taxon>Spiralia</taxon>
        <taxon>Lophotrochozoa</taxon>
        <taxon>Mollusca</taxon>
        <taxon>Bivalvia</taxon>
        <taxon>Autobranchia</taxon>
        <taxon>Heteroconchia</taxon>
        <taxon>Euheterodonta</taxon>
        <taxon>Imparidentia</taxon>
        <taxon>Neoheterodontei</taxon>
        <taxon>Myida</taxon>
        <taxon>Dreissenoidea</taxon>
        <taxon>Dreissenidae</taxon>
        <taxon>Dreissena</taxon>
    </lineage>
</organism>
<dbReference type="EMBL" id="JAIWYP010000003">
    <property type="protein sequence ID" value="KAH3848918.1"/>
    <property type="molecule type" value="Genomic_DNA"/>
</dbReference>
<protein>
    <submittedName>
        <fullName evidence="2">Uncharacterized protein</fullName>
    </submittedName>
</protein>
<proteinExistence type="predicted"/>
<comment type="caution">
    <text evidence="2">The sequence shown here is derived from an EMBL/GenBank/DDBJ whole genome shotgun (WGS) entry which is preliminary data.</text>
</comment>